<dbReference type="Proteomes" id="UP000321638">
    <property type="component" value="Unassembled WGS sequence"/>
</dbReference>
<evidence type="ECO:0008006" key="4">
    <source>
        <dbReference type="Google" id="ProtNLM"/>
    </source>
</evidence>
<evidence type="ECO:0000256" key="1">
    <source>
        <dbReference type="SAM" id="SignalP"/>
    </source>
</evidence>
<keyword evidence="3" id="KW-1185">Reference proteome</keyword>
<organism evidence="2 3">
    <name type="scientific">Vineibacter terrae</name>
    <dbReference type="NCBI Taxonomy" id="2586908"/>
    <lineage>
        <taxon>Bacteria</taxon>
        <taxon>Pseudomonadati</taxon>
        <taxon>Pseudomonadota</taxon>
        <taxon>Alphaproteobacteria</taxon>
        <taxon>Hyphomicrobiales</taxon>
        <taxon>Vineibacter</taxon>
    </lineage>
</organism>
<feature type="chain" id="PRO_5022974305" description="Lipoprotein" evidence="1">
    <location>
        <begin position="21"/>
        <end position="67"/>
    </location>
</feature>
<dbReference type="RefSeq" id="WP_147844885.1">
    <property type="nucleotide sequence ID" value="NZ_VDUZ01000001.1"/>
</dbReference>
<dbReference type="AlphaFoldDB" id="A0A5C8PW41"/>
<name>A0A5C8PW41_9HYPH</name>
<protein>
    <recommendedName>
        <fullName evidence="4">Lipoprotein</fullName>
    </recommendedName>
</protein>
<evidence type="ECO:0000313" key="3">
    <source>
        <dbReference type="Proteomes" id="UP000321638"/>
    </source>
</evidence>
<keyword evidence="1" id="KW-0732">Signal</keyword>
<gene>
    <name evidence="2" type="ORF">FHP25_00325</name>
</gene>
<feature type="signal peptide" evidence="1">
    <location>
        <begin position="1"/>
        <end position="20"/>
    </location>
</feature>
<dbReference type="PROSITE" id="PS51257">
    <property type="entry name" value="PROKAR_LIPOPROTEIN"/>
    <property type="match status" value="1"/>
</dbReference>
<evidence type="ECO:0000313" key="2">
    <source>
        <dbReference type="EMBL" id="TXL82183.1"/>
    </source>
</evidence>
<sequence>MRLRIAIASALLLLAGCGQPQPEVGSPAKVCVVPTDEKDRLMPAAPGCGDAGALALSAPQTPVDFRR</sequence>
<comment type="caution">
    <text evidence="2">The sequence shown here is derived from an EMBL/GenBank/DDBJ whole genome shotgun (WGS) entry which is preliminary data.</text>
</comment>
<dbReference type="EMBL" id="VDUZ01000001">
    <property type="protein sequence ID" value="TXL82183.1"/>
    <property type="molecule type" value="Genomic_DNA"/>
</dbReference>
<reference evidence="2 3" key="1">
    <citation type="submission" date="2019-06" db="EMBL/GenBank/DDBJ databases">
        <title>New taxonomy in bacterial strain CC-CFT640, isolated from vineyard.</title>
        <authorList>
            <person name="Lin S.-Y."/>
            <person name="Tsai C.-F."/>
            <person name="Young C.-C."/>
        </authorList>
    </citation>
    <scope>NUCLEOTIDE SEQUENCE [LARGE SCALE GENOMIC DNA]</scope>
    <source>
        <strain evidence="2 3">CC-CFT640</strain>
    </source>
</reference>
<proteinExistence type="predicted"/>
<accession>A0A5C8PW41</accession>